<evidence type="ECO:0000313" key="2">
    <source>
        <dbReference type="EMBL" id="KIM54965.1"/>
    </source>
</evidence>
<dbReference type="Proteomes" id="UP000053989">
    <property type="component" value="Unassembled WGS sequence"/>
</dbReference>
<reference evidence="2 3" key="1">
    <citation type="submission" date="2014-04" db="EMBL/GenBank/DDBJ databases">
        <authorList>
            <consortium name="DOE Joint Genome Institute"/>
            <person name="Kuo A."/>
            <person name="Kohler A."/>
            <person name="Nagy L.G."/>
            <person name="Floudas D."/>
            <person name="Copeland A."/>
            <person name="Barry K.W."/>
            <person name="Cichocki N."/>
            <person name="Veneault-Fourrey C."/>
            <person name="LaButti K."/>
            <person name="Lindquist E.A."/>
            <person name="Lipzen A."/>
            <person name="Lundell T."/>
            <person name="Morin E."/>
            <person name="Murat C."/>
            <person name="Sun H."/>
            <person name="Tunlid A."/>
            <person name="Henrissat B."/>
            <person name="Grigoriev I.V."/>
            <person name="Hibbett D.S."/>
            <person name="Martin F."/>
            <person name="Nordberg H.P."/>
            <person name="Cantor M.N."/>
            <person name="Hua S.X."/>
        </authorList>
    </citation>
    <scope>NUCLEOTIDE SEQUENCE [LARGE SCALE GENOMIC DNA]</scope>
    <source>
        <strain evidence="2 3">Foug A</strain>
    </source>
</reference>
<reference evidence="3" key="2">
    <citation type="submission" date="2015-01" db="EMBL/GenBank/DDBJ databases">
        <title>Evolutionary Origins and Diversification of the Mycorrhizal Mutualists.</title>
        <authorList>
            <consortium name="DOE Joint Genome Institute"/>
            <consortium name="Mycorrhizal Genomics Consortium"/>
            <person name="Kohler A."/>
            <person name="Kuo A."/>
            <person name="Nagy L.G."/>
            <person name="Floudas D."/>
            <person name="Copeland A."/>
            <person name="Barry K.W."/>
            <person name="Cichocki N."/>
            <person name="Veneault-Fourrey C."/>
            <person name="LaButti K."/>
            <person name="Lindquist E.A."/>
            <person name="Lipzen A."/>
            <person name="Lundell T."/>
            <person name="Morin E."/>
            <person name="Murat C."/>
            <person name="Riley R."/>
            <person name="Ohm R."/>
            <person name="Sun H."/>
            <person name="Tunlid A."/>
            <person name="Henrissat B."/>
            <person name="Grigoriev I.V."/>
            <person name="Hibbett D.S."/>
            <person name="Martin F."/>
        </authorList>
    </citation>
    <scope>NUCLEOTIDE SEQUENCE [LARGE SCALE GENOMIC DNA]</scope>
    <source>
        <strain evidence="3">Foug A</strain>
    </source>
</reference>
<dbReference type="EMBL" id="KN822144">
    <property type="protein sequence ID" value="KIM54965.1"/>
    <property type="molecule type" value="Genomic_DNA"/>
</dbReference>
<accession>A0A0C3D2B7</accession>
<evidence type="ECO:0000256" key="1">
    <source>
        <dbReference type="SAM" id="MobiDB-lite"/>
    </source>
</evidence>
<gene>
    <name evidence="2" type="ORF">SCLCIDRAFT_135744</name>
</gene>
<dbReference type="AlphaFoldDB" id="A0A0C3D2B7"/>
<evidence type="ECO:0008006" key="4">
    <source>
        <dbReference type="Google" id="ProtNLM"/>
    </source>
</evidence>
<keyword evidence="3" id="KW-1185">Reference proteome</keyword>
<dbReference type="InParanoid" id="A0A0C3D2B7"/>
<protein>
    <recommendedName>
        <fullName evidence="4">Zinc-finger domain-containing protein</fullName>
    </recommendedName>
</protein>
<feature type="region of interest" description="Disordered" evidence="1">
    <location>
        <begin position="1"/>
        <end position="119"/>
    </location>
</feature>
<dbReference type="HOGENOM" id="CLU_1475965_0_0_1"/>
<sequence>MRGNRSVQIKFRQQECPTVSDGQDEESAVVPPSPSQSNKALDDPDWVPAHAETSEHRSASTSKLKLRVSRTSITRVESDTDSSFVPTVAGPTSGARSKEKPLKGPRQSTKGAAGKTNDVPDKMERTFCHHCRNTTDRLKMQCSNDIDNGRTCGKRFCQRCIQRRFVVFPFCSRLPSFNSTLTN</sequence>
<dbReference type="STRING" id="1036808.A0A0C3D2B7"/>
<name>A0A0C3D2B7_9AGAM</name>
<proteinExistence type="predicted"/>
<feature type="compositionally biased region" description="Polar residues" evidence="1">
    <location>
        <begin position="59"/>
        <end position="85"/>
    </location>
</feature>
<dbReference type="OrthoDB" id="298344at2759"/>
<organism evidence="2 3">
    <name type="scientific">Scleroderma citrinum Foug A</name>
    <dbReference type="NCBI Taxonomy" id="1036808"/>
    <lineage>
        <taxon>Eukaryota</taxon>
        <taxon>Fungi</taxon>
        <taxon>Dikarya</taxon>
        <taxon>Basidiomycota</taxon>
        <taxon>Agaricomycotina</taxon>
        <taxon>Agaricomycetes</taxon>
        <taxon>Agaricomycetidae</taxon>
        <taxon>Boletales</taxon>
        <taxon>Sclerodermatineae</taxon>
        <taxon>Sclerodermataceae</taxon>
        <taxon>Scleroderma</taxon>
    </lineage>
</organism>
<evidence type="ECO:0000313" key="3">
    <source>
        <dbReference type="Proteomes" id="UP000053989"/>
    </source>
</evidence>